<dbReference type="PATRIC" id="fig|862908.3.peg.363"/>
<dbReference type="OrthoDB" id="5295702at2"/>
<protein>
    <submittedName>
        <fullName evidence="2">DNTP-hexose dehydratase-epimerase</fullName>
    </submittedName>
</protein>
<organism evidence="2 3">
    <name type="scientific">Halobacteriovorax marinus (strain ATCC BAA-682 / DSM 15412 / SJ)</name>
    <name type="common">Bacteriovorax marinus</name>
    <dbReference type="NCBI Taxonomy" id="862908"/>
    <lineage>
        <taxon>Bacteria</taxon>
        <taxon>Pseudomonadati</taxon>
        <taxon>Bdellovibrionota</taxon>
        <taxon>Bacteriovoracia</taxon>
        <taxon>Bacteriovoracales</taxon>
        <taxon>Halobacteriovoraceae</taxon>
        <taxon>Halobacteriovorax</taxon>
    </lineage>
</organism>
<dbReference type="Proteomes" id="UP000008963">
    <property type="component" value="Chromosome"/>
</dbReference>
<dbReference type="STRING" id="862908.BMS_0380"/>
<evidence type="ECO:0000313" key="2">
    <source>
        <dbReference type="EMBL" id="CBW25298.1"/>
    </source>
</evidence>
<name>E1X3V8_HALMS</name>
<dbReference type="KEGG" id="bmx:BMS_0380"/>
<dbReference type="InterPro" id="IPR016040">
    <property type="entry name" value="NAD(P)-bd_dom"/>
</dbReference>
<proteinExistence type="predicted"/>
<reference evidence="3" key="1">
    <citation type="journal article" date="2013" name="ISME J.">
        <title>A small predatory core genome in the divergent marine Bacteriovorax marinus SJ and the terrestrial Bdellovibrio bacteriovorus.</title>
        <authorList>
            <person name="Crossman L.C."/>
            <person name="Chen H."/>
            <person name="Cerdeno-Tarraga A.M."/>
            <person name="Brooks K."/>
            <person name="Quail M.A."/>
            <person name="Pineiro S.A."/>
            <person name="Hobley L."/>
            <person name="Sockett R.E."/>
            <person name="Bentley S.D."/>
            <person name="Parkhill J."/>
            <person name="Williams H.N."/>
            <person name="Stine O.C."/>
        </authorList>
    </citation>
    <scope>NUCLEOTIDE SEQUENCE [LARGE SCALE GENOMIC DNA]</scope>
    <source>
        <strain evidence="3">ATCC BAA-682 / DSM 15412 / SJ</strain>
    </source>
</reference>
<dbReference type="Pfam" id="PF16363">
    <property type="entry name" value="GDP_Man_Dehyd"/>
    <property type="match status" value="1"/>
</dbReference>
<gene>
    <name evidence="2" type="primary">rfbE</name>
    <name evidence="2" type="ordered locus">BMS_0380</name>
</gene>
<accession>E1X3V8</accession>
<dbReference type="Gene3D" id="3.40.50.720">
    <property type="entry name" value="NAD(P)-binding Rossmann-like Domain"/>
    <property type="match status" value="1"/>
</dbReference>
<sequence length="339" mass="38653">MKYLITGGCGFLGSNLAAEVLKRGDELVIFDNLYRHGTEKNLEWLRSLGEFKFYRNDIRNRDDVQFCIKSEKPDVIFHVAGQVAMTTSLERPRFDFDINVGGTFNLLEAVRDHCPNASIVYSSTNKVYGDLEHLEYHESDTRYSIPKFPKGLPESIGLDFTTPYGCSKGAADQYMKDWAKCFGLKTVVFRHSSIFGGRQFSTFDQGWIGWFVSRAVETQRGNLKEPFTIQGNGKQVRDVLFSEDIVKCYWAAVENIEKTKGQSFNIGGGMDNSLSILELFAHLENEMGIKLDYKELAPRESDQKMFVADIAKAKEYFGWEPKVKTAEGLRKMIEWVKTI</sequence>
<dbReference type="eggNOG" id="COG0451">
    <property type="taxonomic scope" value="Bacteria"/>
</dbReference>
<evidence type="ECO:0000313" key="3">
    <source>
        <dbReference type="Proteomes" id="UP000008963"/>
    </source>
</evidence>
<dbReference type="RefSeq" id="WP_014243086.1">
    <property type="nucleotide sequence ID" value="NC_016620.1"/>
</dbReference>
<dbReference type="EMBL" id="FQ312005">
    <property type="protein sequence ID" value="CBW25298.1"/>
    <property type="molecule type" value="Genomic_DNA"/>
</dbReference>
<dbReference type="PANTHER" id="PTHR43000">
    <property type="entry name" value="DTDP-D-GLUCOSE 4,6-DEHYDRATASE-RELATED"/>
    <property type="match status" value="1"/>
</dbReference>
<dbReference type="HOGENOM" id="CLU_007383_1_7_7"/>
<keyword evidence="3" id="KW-1185">Reference proteome</keyword>
<dbReference type="AlphaFoldDB" id="E1X3V8"/>
<dbReference type="InterPro" id="IPR036291">
    <property type="entry name" value="NAD(P)-bd_dom_sf"/>
</dbReference>
<evidence type="ECO:0000259" key="1">
    <source>
        <dbReference type="Pfam" id="PF16363"/>
    </source>
</evidence>
<dbReference type="SUPFAM" id="SSF51735">
    <property type="entry name" value="NAD(P)-binding Rossmann-fold domains"/>
    <property type="match status" value="1"/>
</dbReference>
<feature type="domain" description="NAD(P)-binding" evidence="1">
    <location>
        <begin position="4"/>
        <end position="332"/>
    </location>
</feature>